<accession>A0A087V1W7</accession>
<evidence type="ECO:0000313" key="2">
    <source>
        <dbReference type="Proteomes" id="UP000054359"/>
    </source>
</evidence>
<dbReference type="Proteomes" id="UP000054359">
    <property type="component" value="Unassembled WGS sequence"/>
</dbReference>
<feature type="non-terminal residue" evidence="1">
    <location>
        <position position="48"/>
    </location>
</feature>
<dbReference type="EMBL" id="KL868923">
    <property type="protein sequence ID" value="KFM83606.1"/>
    <property type="molecule type" value="Genomic_DNA"/>
</dbReference>
<keyword evidence="2" id="KW-1185">Reference proteome</keyword>
<dbReference type="InterPro" id="IPR003651">
    <property type="entry name" value="Endonuclease3_FeS-loop_motif"/>
</dbReference>
<dbReference type="GO" id="GO:0016787">
    <property type="term" value="F:hydrolase activity"/>
    <property type="evidence" value="ECO:0007669"/>
    <property type="project" value="UniProtKB-ARBA"/>
</dbReference>
<dbReference type="Gene3D" id="1.10.1670.10">
    <property type="entry name" value="Helix-hairpin-Helix base-excision DNA repair enzymes (C-terminal)"/>
    <property type="match status" value="1"/>
</dbReference>
<name>A0A087V1W7_STEMI</name>
<gene>
    <name evidence="1" type="ORF">X975_26637</name>
</gene>
<evidence type="ECO:0000313" key="1">
    <source>
        <dbReference type="EMBL" id="KFM83606.1"/>
    </source>
</evidence>
<dbReference type="InterPro" id="IPR011257">
    <property type="entry name" value="DNA_glycosylase"/>
</dbReference>
<evidence type="ECO:0008006" key="3">
    <source>
        <dbReference type="Google" id="ProtNLM"/>
    </source>
</evidence>
<dbReference type="InterPro" id="IPR023170">
    <property type="entry name" value="HhH_base_excis_C"/>
</dbReference>
<dbReference type="AlphaFoldDB" id="A0A087V1W7"/>
<dbReference type="GO" id="GO:0140097">
    <property type="term" value="F:catalytic activity, acting on DNA"/>
    <property type="evidence" value="ECO:0007669"/>
    <property type="project" value="UniProtKB-ARBA"/>
</dbReference>
<protein>
    <recommendedName>
        <fullName evidence="3">A/G-specific adenine DNA glycosylase</fullName>
    </recommendedName>
</protein>
<dbReference type="SUPFAM" id="SSF48150">
    <property type="entry name" value="DNA-glycosylase"/>
    <property type="match status" value="1"/>
</dbReference>
<reference evidence="1 2" key="1">
    <citation type="submission" date="2013-11" db="EMBL/GenBank/DDBJ databases">
        <title>Genome sequencing of Stegodyphus mimosarum.</title>
        <authorList>
            <person name="Bechsgaard J."/>
        </authorList>
    </citation>
    <scope>NUCLEOTIDE SEQUENCE [LARGE SCALE GENOMIC DNA]</scope>
</reference>
<dbReference type="SMART" id="SM00525">
    <property type="entry name" value="FES"/>
    <property type="match status" value="1"/>
</dbReference>
<proteinExistence type="predicted"/>
<dbReference type="GO" id="GO:0051539">
    <property type="term" value="F:4 iron, 4 sulfur cluster binding"/>
    <property type="evidence" value="ECO:0007669"/>
    <property type="project" value="InterPro"/>
</dbReference>
<dbReference type="GO" id="GO:0006281">
    <property type="term" value="P:DNA repair"/>
    <property type="evidence" value="ECO:0007669"/>
    <property type="project" value="InterPro"/>
</dbReference>
<sequence>MELGAEICTPQNPHCSDCPVKDFCLAYLAVKKSTKTGKLDSYVKKNLW</sequence>
<organism evidence="1 2">
    <name type="scientific">Stegodyphus mimosarum</name>
    <name type="common">African social velvet spider</name>
    <dbReference type="NCBI Taxonomy" id="407821"/>
    <lineage>
        <taxon>Eukaryota</taxon>
        <taxon>Metazoa</taxon>
        <taxon>Ecdysozoa</taxon>
        <taxon>Arthropoda</taxon>
        <taxon>Chelicerata</taxon>
        <taxon>Arachnida</taxon>
        <taxon>Araneae</taxon>
        <taxon>Araneomorphae</taxon>
        <taxon>Entelegynae</taxon>
        <taxon>Eresoidea</taxon>
        <taxon>Eresidae</taxon>
        <taxon>Stegodyphus</taxon>
    </lineage>
</organism>
<dbReference type="OrthoDB" id="10248838at2759"/>
<dbReference type="Pfam" id="PF10576">
    <property type="entry name" value="EndIII_4Fe-2S"/>
    <property type="match status" value="1"/>
</dbReference>